<dbReference type="eggNOG" id="COG1082">
    <property type="taxonomic scope" value="Bacteria"/>
</dbReference>
<keyword evidence="3" id="KW-0413">Isomerase</keyword>
<proteinExistence type="predicted"/>
<dbReference type="GO" id="GO:0016853">
    <property type="term" value="F:isomerase activity"/>
    <property type="evidence" value="ECO:0007669"/>
    <property type="project" value="UniProtKB-KW"/>
</dbReference>
<dbReference type="SUPFAM" id="SSF51658">
    <property type="entry name" value="Xylose isomerase-like"/>
    <property type="match status" value="1"/>
</dbReference>
<dbReference type="EMBL" id="JPMV01000018">
    <property type="protein sequence ID" value="KGI81531.1"/>
    <property type="molecule type" value="Genomic_DNA"/>
</dbReference>
<dbReference type="InterPro" id="IPR013022">
    <property type="entry name" value="Xyl_isomerase-like_TIM-brl"/>
</dbReference>
<sequence>MHGFTNNGRRAFLRGAGAAALAMGASAVGARTAMAGAQWGRGPHVPPSKIGIQLYTLRDMMSESVVDTLSFLSEVGYSEVEFAGLYGHTPEQVRDLLRELRLRTPAGHEDIPTERDQLEQLLHRARTLGQRWVVLPWFSAEDLASYHRLAERLNWAGELARGYGLRIGYHNHAHEFRKLAGKRPYDVLLDETDRRLVDFEVDLYWVVKAGVDPLELFERAPRRFPLAHVKGMAPDGSFADLGEGVIDYERILAARARAGIRHFFVERDDQPHPRETAKEGYHYLRRLGC</sequence>
<keyword evidence="5" id="KW-1185">Reference proteome</keyword>
<dbReference type="Proteomes" id="UP000215043">
    <property type="component" value="Chromosome"/>
</dbReference>
<name>A0A099D6K5_9ACTN</name>
<dbReference type="Pfam" id="PF01261">
    <property type="entry name" value="AP_endonuc_2"/>
    <property type="match status" value="1"/>
</dbReference>
<evidence type="ECO:0000256" key="1">
    <source>
        <dbReference type="SAM" id="SignalP"/>
    </source>
</evidence>
<reference evidence="4 5" key="1">
    <citation type="journal article" date="2014" name="PLoS ONE">
        <title>Identification and Characterization of a New Erythromycin Biosynthetic Gene Cluster in Actinopolyspora erythraea YIM90600, a Novel Erythronolide-Producing Halophilic Actinomycete Isolated from Salt Field.</title>
        <authorList>
            <person name="Chen D."/>
            <person name="Feng J."/>
            <person name="Huang L."/>
            <person name="Zhang Q."/>
            <person name="Wu J."/>
            <person name="Zhu X."/>
            <person name="Duan Y."/>
            <person name="Xu Z."/>
        </authorList>
    </citation>
    <scope>NUCLEOTIDE SEQUENCE [LARGE SCALE GENOMIC DNA]</scope>
    <source>
        <strain evidence="4 5">YIM90600</strain>
    </source>
</reference>
<dbReference type="HOGENOM" id="CLU_059523_1_0_11"/>
<dbReference type="PROSITE" id="PS51318">
    <property type="entry name" value="TAT"/>
    <property type="match status" value="1"/>
</dbReference>
<dbReference type="PANTHER" id="PTHR12110:SF41">
    <property type="entry name" value="INOSOSE DEHYDRATASE"/>
    <property type="match status" value="1"/>
</dbReference>
<dbReference type="AlphaFoldDB" id="A0A099D6K5"/>
<protein>
    <submittedName>
        <fullName evidence="3">Sugar phosphate isomerase/epimerase</fullName>
    </submittedName>
</protein>
<dbReference type="KEGG" id="aey:CDG81_11365"/>
<dbReference type="OrthoDB" id="9798407at2"/>
<feature type="domain" description="Xylose isomerase-like TIM barrel" evidence="2">
    <location>
        <begin position="72"/>
        <end position="286"/>
    </location>
</feature>
<evidence type="ECO:0000313" key="3">
    <source>
        <dbReference type="EMBL" id="ASU78777.1"/>
    </source>
</evidence>
<dbReference type="InterPro" id="IPR050312">
    <property type="entry name" value="IolE/XylAMocC-like"/>
</dbReference>
<dbReference type="RefSeq" id="WP_043573239.1">
    <property type="nucleotide sequence ID" value="NZ_CP022752.1"/>
</dbReference>
<feature type="chain" id="PRO_5044540472" evidence="1">
    <location>
        <begin position="31"/>
        <end position="289"/>
    </location>
</feature>
<feature type="signal peptide" evidence="1">
    <location>
        <begin position="1"/>
        <end position="30"/>
    </location>
</feature>
<dbReference type="InterPro" id="IPR036237">
    <property type="entry name" value="Xyl_isomerase-like_sf"/>
</dbReference>
<gene>
    <name evidence="3" type="ORF">CDG81_11365</name>
    <name evidence="4" type="ORF">IL38_11435</name>
</gene>
<dbReference type="PANTHER" id="PTHR12110">
    <property type="entry name" value="HYDROXYPYRUVATE ISOMERASE"/>
    <property type="match status" value="1"/>
</dbReference>
<evidence type="ECO:0000313" key="4">
    <source>
        <dbReference type="EMBL" id="KGI81531.1"/>
    </source>
</evidence>
<organism evidence="3 6">
    <name type="scientific">Actinopolyspora erythraea</name>
    <dbReference type="NCBI Taxonomy" id="414996"/>
    <lineage>
        <taxon>Bacteria</taxon>
        <taxon>Bacillati</taxon>
        <taxon>Actinomycetota</taxon>
        <taxon>Actinomycetes</taxon>
        <taxon>Actinopolysporales</taxon>
        <taxon>Actinopolysporaceae</taxon>
        <taxon>Actinopolyspora</taxon>
    </lineage>
</organism>
<evidence type="ECO:0000313" key="6">
    <source>
        <dbReference type="Proteomes" id="UP000215043"/>
    </source>
</evidence>
<evidence type="ECO:0000259" key="2">
    <source>
        <dbReference type="Pfam" id="PF01261"/>
    </source>
</evidence>
<dbReference type="Proteomes" id="UP000029737">
    <property type="component" value="Unassembled WGS sequence"/>
</dbReference>
<accession>A0A099D6K5</accession>
<evidence type="ECO:0000313" key="5">
    <source>
        <dbReference type="Proteomes" id="UP000029737"/>
    </source>
</evidence>
<keyword evidence="1" id="KW-0732">Signal</keyword>
<dbReference type="Gene3D" id="3.20.20.150">
    <property type="entry name" value="Divalent-metal-dependent TIM barrel enzymes"/>
    <property type="match status" value="1"/>
</dbReference>
<dbReference type="InterPro" id="IPR006311">
    <property type="entry name" value="TAT_signal"/>
</dbReference>
<dbReference type="EMBL" id="CP022752">
    <property type="protein sequence ID" value="ASU78777.1"/>
    <property type="molecule type" value="Genomic_DNA"/>
</dbReference>
<reference evidence="3 6" key="2">
    <citation type="submission" date="2017-08" db="EMBL/GenBank/DDBJ databases">
        <title>The complete genome sequence of moderately halophilic actinomycete Actinopolyspora erythraea YIM 90600, the producer of novel erythromycin, novel actinopolysporins A-C and tubercidin.</title>
        <authorList>
            <person name="Yin M."/>
            <person name="Tang S."/>
        </authorList>
    </citation>
    <scope>NUCLEOTIDE SEQUENCE [LARGE SCALE GENOMIC DNA]</scope>
    <source>
        <strain evidence="3 6">YIM 90600</strain>
    </source>
</reference>